<dbReference type="RefSeq" id="WP_345080059.1">
    <property type="nucleotide sequence ID" value="NZ_BAABFA010000008.1"/>
</dbReference>
<comment type="caution">
    <text evidence="1">The sequence shown here is derived from an EMBL/GenBank/DDBJ whole genome shotgun (WGS) entry which is preliminary data.</text>
</comment>
<gene>
    <name evidence="1" type="ORF">GCM10023093_12040</name>
</gene>
<evidence type="ECO:0000313" key="1">
    <source>
        <dbReference type="EMBL" id="GAA4463481.1"/>
    </source>
</evidence>
<dbReference type="SUPFAM" id="SSF49354">
    <property type="entry name" value="PapD-like"/>
    <property type="match status" value="1"/>
</dbReference>
<reference evidence="2" key="1">
    <citation type="journal article" date="2019" name="Int. J. Syst. Evol. Microbiol.">
        <title>The Global Catalogue of Microorganisms (GCM) 10K type strain sequencing project: providing services to taxonomists for standard genome sequencing and annotation.</title>
        <authorList>
            <consortium name="The Broad Institute Genomics Platform"/>
            <consortium name="The Broad Institute Genome Sequencing Center for Infectious Disease"/>
            <person name="Wu L."/>
            <person name="Ma J."/>
        </authorList>
    </citation>
    <scope>NUCLEOTIDE SEQUENCE [LARGE SCALE GENOMIC DNA]</scope>
    <source>
        <strain evidence="2">JCM 32105</strain>
    </source>
</reference>
<dbReference type="InterPro" id="IPR013783">
    <property type="entry name" value="Ig-like_fold"/>
</dbReference>
<evidence type="ECO:0008006" key="3">
    <source>
        <dbReference type="Google" id="ProtNLM"/>
    </source>
</evidence>
<keyword evidence="2" id="KW-1185">Reference proteome</keyword>
<proteinExistence type="predicted"/>
<organism evidence="1 2">
    <name type="scientific">Nemorincola caseinilytica</name>
    <dbReference type="NCBI Taxonomy" id="2054315"/>
    <lineage>
        <taxon>Bacteria</taxon>
        <taxon>Pseudomonadati</taxon>
        <taxon>Bacteroidota</taxon>
        <taxon>Chitinophagia</taxon>
        <taxon>Chitinophagales</taxon>
        <taxon>Chitinophagaceae</taxon>
        <taxon>Nemorincola</taxon>
    </lineage>
</organism>
<dbReference type="EMBL" id="BAABFA010000008">
    <property type="protein sequence ID" value="GAA4463481.1"/>
    <property type="molecule type" value="Genomic_DNA"/>
</dbReference>
<name>A0ABP8N991_9BACT</name>
<dbReference type="InterPro" id="IPR008962">
    <property type="entry name" value="PapD-like_sf"/>
</dbReference>
<sequence>MSMIRRTTTQHFSYPSLFAKKLALTALLIISSLAGAYAQGDLLISPLRVVFEGNKKSQEISLANVGKDTAVYAVSIVDIRMKEDGSFETITTPDSGQLFAGPYMRFFPRKVVLAPNESQVVKVQLMKTSQMTPGEYRSHLYFRAVPEERPLGDAPSKKDSASISIQLKPIFGITIPVIIRNGDNNADVSLSDMKLAYENNKYVMGVTFNRSGSMSVYGDLMVYYVPPTGKQVTMKTVKGLGVYTPNALRRFRVELDEEKNFDPKKGKLRAVYTLQTNDKTPKTKEIEMDLK</sequence>
<protein>
    <recommendedName>
        <fullName evidence="3">Molecular chaperone</fullName>
    </recommendedName>
</protein>
<dbReference type="Gene3D" id="2.60.40.10">
    <property type="entry name" value="Immunoglobulins"/>
    <property type="match status" value="1"/>
</dbReference>
<dbReference type="Proteomes" id="UP001500067">
    <property type="component" value="Unassembled WGS sequence"/>
</dbReference>
<evidence type="ECO:0000313" key="2">
    <source>
        <dbReference type="Proteomes" id="UP001500067"/>
    </source>
</evidence>
<accession>A0ABP8N991</accession>